<evidence type="ECO:0000313" key="2">
    <source>
        <dbReference type="WBParaSite" id="Pan_g2814.t1"/>
    </source>
</evidence>
<dbReference type="AlphaFoldDB" id="A0A7E4VU45"/>
<reference evidence="1" key="1">
    <citation type="journal article" date="2013" name="Genetics">
        <title>The draft genome and transcriptome of Panagrellus redivivus are shaped by the harsh demands of a free-living lifestyle.</title>
        <authorList>
            <person name="Srinivasan J."/>
            <person name="Dillman A.R."/>
            <person name="Macchietto M.G."/>
            <person name="Heikkinen L."/>
            <person name="Lakso M."/>
            <person name="Fracchia K.M."/>
            <person name="Antoshechkin I."/>
            <person name="Mortazavi A."/>
            <person name="Wong G."/>
            <person name="Sternberg P.W."/>
        </authorList>
    </citation>
    <scope>NUCLEOTIDE SEQUENCE [LARGE SCALE GENOMIC DNA]</scope>
    <source>
        <strain evidence="1">MT8872</strain>
    </source>
</reference>
<organism evidence="1 2">
    <name type="scientific">Panagrellus redivivus</name>
    <name type="common">Microworm</name>
    <dbReference type="NCBI Taxonomy" id="6233"/>
    <lineage>
        <taxon>Eukaryota</taxon>
        <taxon>Metazoa</taxon>
        <taxon>Ecdysozoa</taxon>
        <taxon>Nematoda</taxon>
        <taxon>Chromadorea</taxon>
        <taxon>Rhabditida</taxon>
        <taxon>Tylenchina</taxon>
        <taxon>Panagrolaimomorpha</taxon>
        <taxon>Panagrolaimoidea</taxon>
        <taxon>Panagrolaimidae</taxon>
        <taxon>Panagrellus</taxon>
    </lineage>
</organism>
<accession>A0A7E4VU45</accession>
<keyword evidence="1" id="KW-1185">Reference proteome</keyword>
<name>A0A7E4VU45_PANRE</name>
<dbReference type="WBParaSite" id="Pan_g2814.t1">
    <property type="protein sequence ID" value="Pan_g2814.t1"/>
    <property type="gene ID" value="Pan_g2814"/>
</dbReference>
<reference evidence="2" key="2">
    <citation type="submission" date="2020-10" db="UniProtKB">
        <authorList>
            <consortium name="WormBaseParasite"/>
        </authorList>
    </citation>
    <scope>IDENTIFICATION</scope>
</reference>
<dbReference type="Proteomes" id="UP000492821">
    <property type="component" value="Unassembled WGS sequence"/>
</dbReference>
<proteinExistence type="predicted"/>
<sequence length="123" mass="13465">MGGLTKAQKALIKFEGCLDHNFILQSATHDARQSSKIGVFSLLDLKNVFGGLPHCVIMKTFRWIGLDVEAVCLIKVLYDGCYTRICTSKGTTNPIRINAGVRQGCPLSPRGHLFLSSTLLLSQ</sequence>
<protein>
    <submittedName>
        <fullName evidence="2">Reverse transcriptase domain-containing protein</fullName>
    </submittedName>
</protein>
<evidence type="ECO:0000313" key="1">
    <source>
        <dbReference type="Proteomes" id="UP000492821"/>
    </source>
</evidence>